<dbReference type="RefSeq" id="WP_330134894.1">
    <property type="nucleotide sequence ID" value="NZ_JAUTXY010000009.1"/>
</dbReference>
<evidence type="ECO:0000259" key="5">
    <source>
        <dbReference type="PROSITE" id="PS50977"/>
    </source>
</evidence>
<proteinExistence type="predicted"/>
<protein>
    <submittedName>
        <fullName evidence="6">ScbR family autoregulator-binding transcription factor</fullName>
    </submittedName>
</protein>
<dbReference type="Gene3D" id="1.10.357.10">
    <property type="entry name" value="Tetracycline Repressor, domain 2"/>
    <property type="match status" value="1"/>
</dbReference>
<name>A0ABU7LDP1_9NOCA</name>
<dbReference type="Pfam" id="PF21935">
    <property type="entry name" value="TetR_C_45"/>
    <property type="match status" value="1"/>
</dbReference>
<dbReference type="PROSITE" id="PS50977">
    <property type="entry name" value="HTH_TETR_2"/>
    <property type="match status" value="1"/>
</dbReference>
<dbReference type="PRINTS" id="PR00455">
    <property type="entry name" value="HTHTETR"/>
</dbReference>
<gene>
    <name evidence="6" type="ORF">Q7514_19310</name>
</gene>
<keyword evidence="1" id="KW-0805">Transcription regulation</keyword>
<keyword evidence="7" id="KW-1185">Reference proteome</keyword>
<dbReference type="Proteomes" id="UP001336020">
    <property type="component" value="Unassembled WGS sequence"/>
</dbReference>
<dbReference type="PROSITE" id="PS01081">
    <property type="entry name" value="HTH_TETR_1"/>
    <property type="match status" value="1"/>
</dbReference>
<evidence type="ECO:0000313" key="6">
    <source>
        <dbReference type="EMBL" id="MEE2059671.1"/>
    </source>
</evidence>
<dbReference type="InterPro" id="IPR036271">
    <property type="entry name" value="Tet_transcr_reg_TetR-rel_C_sf"/>
</dbReference>
<evidence type="ECO:0000256" key="1">
    <source>
        <dbReference type="ARBA" id="ARBA00023015"/>
    </source>
</evidence>
<comment type="caution">
    <text evidence="6">The sequence shown here is derived from an EMBL/GenBank/DDBJ whole genome shotgun (WGS) entry which is preliminary data.</text>
</comment>
<dbReference type="PANTHER" id="PTHR47506:SF1">
    <property type="entry name" value="HTH-TYPE TRANSCRIPTIONAL REGULATOR YJDC"/>
    <property type="match status" value="1"/>
</dbReference>
<feature type="DNA-binding region" description="H-T-H motif" evidence="4">
    <location>
        <begin position="31"/>
        <end position="50"/>
    </location>
</feature>
<dbReference type="NCBIfam" id="NF041196">
    <property type="entry name" value="ScbR_bind_reg"/>
    <property type="match status" value="1"/>
</dbReference>
<sequence>MARQVRAEVTREAVLGGAAEVFVRLGYANASLNEIIDEAGVTKGALYFHFGSKEELARGVIDAGCERFAVAARSKMEQRAPALETAIEVSVLNASMSESDRIVRAMFRLLVEIGDYHGNEVAPFGSWFDSMLDLMQRAHDEGDLEPSIDVEGLAYFLLQSLIGARTVSAALDRTEQLTEQIESMWSILLPALVPADKLGYFLQFVSRRLRVS</sequence>
<organism evidence="6 7">
    <name type="scientific">Rhodococcus artemisiae</name>
    <dbReference type="NCBI Taxonomy" id="714159"/>
    <lineage>
        <taxon>Bacteria</taxon>
        <taxon>Bacillati</taxon>
        <taxon>Actinomycetota</taxon>
        <taxon>Actinomycetes</taxon>
        <taxon>Mycobacteriales</taxon>
        <taxon>Nocardiaceae</taxon>
        <taxon>Rhodococcus</taxon>
    </lineage>
</organism>
<reference evidence="6 7" key="1">
    <citation type="submission" date="2023-07" db="EMBL/GenBank/DDBJ databases">
        <authorList>
            <person name="Girao M."/>
            <person name="Carvalho M.F."/>
        </authorList>
    </citation>
    <scope>NUCLEOTIDE SEQUENCE [LARGE SCALE GENOMIC DNA]</scope>
    <source>
        <strain evidence="6 7">YIM65754</strain>
    </source>
</reference>
<evidence type="ECO:0000256" key="2">
    <source>
        <dbReference type="ARBA" id="ARBA00023125"/>
    </source>
</evidence>
<dbReference type="InterPro" id="IPR023772">
    <property type="entry name" value="DNA-bd_HTH_TetR-type_CS"/>
</dbReference>
<accession>A0ABU7LDP1</accession>
<evidence type="ECO:0000256" key="4">
    <source>
        <dbReference type="PROSITE-ProRule" id="PRU00335"/>
    </source>
</evidence>
<dbReference type="SUPFAM" id="SSF48498">
    <property type="entry name" value="Tetracyclin repressor-like, C-terminal domain"/>
    <property type="match status" value="1"/>
</dbReference>
<dbReference type="InterPro" id="IPR047923">
    <property type="entry name" value="ArpA-like"/>
</dbReference>
<feature type="domain" description="HTH tetR-type" evidence="5">
    <location>
        <begin position="8"/>
        <end position="68"/>
    </location>
</feature>
<dbReference type="Pfam" id="PF00440">
    <property type="entry name" value="TetR_N"/>
    <property type="match status" value="1"/>
</dbReference>
<evidence type="ECO:0000256" key="3">
    <source>
        <dbReference type="ARBA" id="ARBA00023163"/>
    </source>
</evidence>
<dbReference type="SUPFAM" id="SSF46689">
    <property type="entry name" value="Homeodomain-like"/>
    <property type="match status" value="1"/>
</dbReference>
<dbReference type="EMBL" id="JAUTXY010000009">
    <property type="protein sequence ID" value="MEE2059671.1"/>
    <property type="molecule type" value="Genomic_DNA"/>
</dbReference>
<dbReference type="PANTHER" id="PTHR47506">
    <property type="entry name" value="TRANSCRIPTIONAL REGULATORY PROTEIN"/>
    <property type="match status" value="1"/>
</dbReference>
<dbReference type="InterPro" id="IPR009057">
    <property type="entry name" value="Homeodomain-like_sf"/>
</dbReference>
<dbReference type="InterPro" id="IPR001647">
    <property type="entry name" value="HTH_TetR"/>
</dbReference>
<keyword evidence="3" id="KW-0804">Transcription</keyword>
<evidence type="ECO:0000313" key="7">
    <source>
        <dbReference type="Proteomes" id="UP001336020"/>
    </source>
</evidence>
<dbReference type="InterPro" id="IPR054126">
    <property type="entry name" value="CprB_TetR_C"/>
</dbReference>
<keyword evidence="2 4" id="KW-0238">DNA-binding</keyword>